<dbReference type="OMA" id="WGVIEVM"/>
<keyword evidence="4" id="KW-1185">Reference proteome</keyword>
<organism evidence="3 4">
    <name type="scientific">Leptomonas seymouri</name>
    <dbReference type="NCBI Taxonomy" id="5684"/>
    <lineage>
        <taxon>Eukaryota</taxon>
        <taxon>Discoba</taxon>
        <taxon>Euglenozoa</taxon>
        <taxon>Kinetoplastea</taxon>
        <taxon>Metakinetoplastina</taxon>
        <taxon>Trypanosomatida</taxon>
        <taxon>Trypanosomatidae</taxon>
        <taxon>Leishmaniinae</taxon>
        <taxon>Leptomonas</taxon>
    </lineage>
</organism>
<dbReference type="OrthoDB" id="278656at2759"/>
<evidence type="ECO:0000256" key="2">
    <source>
        <dbReference type="SAM" id="Phobius"/>
    </source>
</evidence>
<feature type="region of interest" description="Disordered" evidence="1">
    <location>
        <begin position="569"/>
        <end position="619"/>
    </location>
</feature>
<feature type="transmembrane region" description="Helical" evidence="2">
    <location>
        <begin position="907"/>
        <end position="927"/>
    </location>
</feature>
<dbReference type="Proteomes" id="UP000038009">
    <property type="component" value="Unassembled WGS sequence"/>
</dbReference>
<name>A0A0N0P4K1_LEPSE</name>
<comment type="caution">
    <text evidence="3">The sequence shown here is derived from an EMBL/GenBank/DDBJ whole genome shotgun (WGS) entry which is preliminary data.</text>
</comment>
<protein>
    <submittedName>
        <fullName evidence="3">Uncharacterized protein</fullName>
    </submittedName>
</protein>
<evidence type="ECO:0000256" key="1">
    <source>
        <dbReference type="SAM" id="MobiDB-lite"/>
    </source>
</evidence>
<proteinExistence type="predicted"/>
<gene>
    <name evidence="3" type="ORF">ABL78_6042</name>
</gene>
<accession>A0A0N0P4K1</accession>
<keyword evidence="2" id="KW-1133">Transmembrane helix</keyword>
<dbReference type="AlphaFoldDB" id="A0A0N0P4K1"/>
<reference evidence="3 4" key="1">
    <citation type="journal article" date="2015" name="PLoS Pathog.">
        <title>Leptomonas seymouri: Adaptations to the Dixenous Life Cycle Analyzed by Genome Sequencing, Transcriptome Profiling and Co-infection with Leishmania donovani.</title>
        <authorList>
            <person name="Kraeva N."/>
            <person name="Butenko A."/>
            <person name="Hlavacova J."/>
            <person name="Kostygov A."/>
            <person name="Myskova J."/>
            <person name="Grybchuk D."/>
            <person name="Lestinova T."/>
            <person name="Votypka J."/>
            <person name="Volf P."/>
            <person name="Opperdoes F."/>
            <person name="Flegontov P."/>
            <person name="Lukes J."/>
            <person name="Yurchenko V."/>
        </authorList>
    </citation>
    <scope>NUCLEOTIDE SEQUENCE [LARGE SCALE GENOMIC DNA]</scope>
    <source>
        <strain evidence="3 4">ATCC 30220</strain>
    </source>
</reference>
<sequence length="932" mass="100072">MLRSNVPDPREGDVMACNPSLGPRANTEMGHPAEATRAPRNERAADVVVEGNSNSKSTNSCCASGGNGAACPDGDAVVAALPDAPDALDVRNRKRRRRTMGEVYPIMRHTIYSDDECEEEVVLSARDCGALFIRYINGIFQYFVRNPKSMGLIFTTAIILLFFKYSQQQVVKVVNAAVKAHPGLEPTDTLRSAVVTFTRELSSLERVAQTVGWSYERDRAVGYNISTAAGAAFFALVNNLQSTFTSNLRTYVAYALPSGTSSAAADVLTAHWGQIGCSTEGKKPMCYYVTTDSVASEWLVPPRDSDTVPDGKGSISATGVYIEELVPELLPVVSVARKGSPQASTGVWTRPSMTQGPFSATRVRTISYLFPIAYNAEGYATALAGVDVMVELLMDTVDMSSTPNIELVVVDNRYNTSEGGQFVYDSFNGSLFWSTPYGVRNTPVRRINALVEPVFGYSGTTLATNASFYQNGLIYQSLTMMDHWTLIASSPLALSVAEVVAVLGSIVKESESIAKAAVSLYRNCEAAANTKSDSTSVEAFAQIDYLFGMRLHSLYMPYTLSGANQVSSDSSSVSSSSMPSSSSSTSELSSLDATTTSTTAAANEPAMMTTTTTPTPSDSASIVQADEVLANRVFRPHARRAGTLVENADDDTAPTASSSAAAAAARKWGACGCSFSSSNDTTCFYTSSSQLETIFKGSVLSQSPADATKMRDFRMSQRSNFVSDYIDGINATAGFWTVPYVSKDAATGEAFVAVSYVYPSSHSPTGIVTRAAVLDTTATWMMQALKMYQHAGTSGLYLIDRRNTGIFVASSTHTSAVKNVYPALSTPYSDFNRIAEAVYTMAGNSWETSFSFHMRGSLVNYQVVLGQWGVIEVMPGETALERYLPTPAVASATDAIRLLSLSQTVELFLYVGGILLLYFLNLLILGCSKLGK</sequence>
<keyword evidence="2" id="KW-0472">Membrane</keyword>
<dbReference type="EMBL" id="LJSK01000222">
    <property type="protein sequence ID" value="KPI84917.1"/>
    <property type="molecule type" value="Genomic_DNA"/>
</dbReference>
<feature type="region of interest" description="Disordered" evidence="1">
    <location>
        <begin position="1"/>
        <end position="39"/>
    </location>
</feature>
<keyword evidence="2" id="KW-0812">Transmembrane</keyword>
<evidence type="ECO:0000313" key="3">
    <source>
        <dbReference type="EMBL" id="KPI84917.1"/>
    </source>
</evidence>
<dbReference type="VEuPathDB" id="TriTrypDB:Lsey_0222_0160"/>
<feature type="compositionally biased region" description="Low complexity" evidence="1">
    <location>
        <begin position="569"/>
        <end position="616"/>
    </location>
</feature>
<evidence type="ECO:0000313" key="4">
    <source>
        <dbReference type="Proteomes" id="UP000038009"/>
    </source>
</evidence>